<organism evidence="1 2">
    <name type="scientific">Streptococcus pluranimalium</name>
    <dbReference type="NCBI Taxonomy" id="82348"/>
    <lineage>
        <taxon>Bacteria</taxon>
        <taxon>Bacillati</taxon>
        <taxon>Bacillota</taxon>
        <taxon>Bacilli</taxon>
        <taxon>Lactobacillales</taxon>
        <taxon>Streptococcaceae</taxon>
        <taxon>Streptococcus</taxon>
    </lineage>
</organism>
<keyword evidence="2" id="KW-1185">Reference proteome</keyword>
<dbReference type="Gene3D" id="2.60.120.370">
    <property type="entry name" value="YhcH/YjgK/YiaL"/>
    <property type="match status" value="1"/>
</dbReference>
<name>A0A2L0D2B0_9STRE</name>
<dbReference type="InterPro" id="IPR037012">
    <property type="entry name" value="NanQ/TabA/YiaL_sf"/>
</dbReference>
<reference evidence="1" key="1">
    <citation type="submission" date="2017-12" db="EMBL/GenBank/DDBJ databases">
        <authorList>
            <person name="Hurst M.R.H."/>
        </authorList>
    </citation>
    <scope>NUCLEOTIDE SEQUENCE [LARGE SCALE GENOMIC DNA]</scope>
    <source>
        <strain evidence="1">TH11417</strain>
    </source>
</reference>
<dbReference type="Proteomes" id="UP000238956">
    <property type="component" value="Chromosome"/>
</dbReference>
<dbReference type="PANTHER" id="PTHR34986">
    <property type="entry name" value="EVOLVED BETA-GALACTOSIDASE SUBUNIT BETA"/>
    <property type="match status" value="1"/>
</dbReference>
<dbReference type="InterPro" id="IPR004375">
    <property type="entry name" value="NanQ/TabA/YiaL"/>
</dbReference>
<evidence type="ECO:0000313" key="1">
    <source>
        <dbReference type="EMBL" id="AUW95834.1"/>
    </source>
</evidence>
<dbReference type="GO" id="GO:0005829">
    <property type="term" value="C:cytosol"/>
    <property type="evidence" value="ECO:0007669"/>
    <property type="project" value="TreeGrafter"/>
</dbReference>
<dbReference type="RefSeq" id="WP_104967176.1">
    <property type="nucleotide sequence ID" value="NZ_CP025536.1"/>
</dbReference>
<dbReference type="EMBL" id="CP025536">
    <property type="protein sequence ID" value="AUW95834.1"/>
    <property type="molecule type" value="Genomic_DNA"/>
</dbReference>
<proteinExistence type="predicted"/>
<dbReference type="NCBIfam" id="TIGR00022">
    <property type="entry name" value="YhcH/YjgK/YiaL family protein"/>
    <property type="match status" value="1"/>
</dbReference>
<dbReference type="OrthoDB" id="9792756at2"/>
<dbReference type="GeneID" id="98392523"/>
<dbReference type="AlphaFoldDB" id="A0A2L0D2B0"/>
<dbReference type="Pfam" id="PF04074">
    <property type="entry name" value="DUF386"/>
    <property type="match status" value="1"/>
</dbReference>
<evidence type="ECO:0000313" key="2">
    <source>
        <dbReference type="Proteomes" id="UP000238956"/>
    </source>
</evidence>
<protein>
    <submittedName>
        <fullName evidence="1">YhcH/YjgK/YiaL family protein</fullName>
    </submittedName>
</protein>
<dbReference type="SUPFAM" id="SSF51197">
    <property type="entry name" value="Clavaminate synthase-like"/>
    <property type="match status" value="1"/>
</dbReference>
<dbReference type="PANTHER" id="PTHR34986:SF1">
    <property type="entry name" value="PROTEIN YIAL"/>
    <property type="match status" value="1"/>
</dbReference>
<accession>A0A2L0D2B0</accession>
<sequence length="145" mass="16942">MEFYPSIDHANKHVLLDLIKPILADLDLLNLETGMHPVNDDLYFNVIQYESTIEDQRVWESHRREYDVHYIISGEERIYHNFLNQMSLGNYDTESDWQEMTGQKASELVLLPGNVLIFDKEDAHKTGLKVTDSVMIKKIVFKIAM</sequence>
<reference evidence="1" key="2">
    <citation type="submission" date="2018-02" db="EMBL/GenBank/DDBJ databases">
        <title>Whole genome sequencing analysis of Streptococcus pluranimalium isolated from cattle infected mastitis in China.</title>
        <authorList>
            <person name="Zhang J.-R."/>
            <person name="Hu G.-Z."/>
        </authorList>
    </citation>
    <scope>NUCLEOTIDE SEQUENCE [LARGE SCALE GENOMIC DNA]</scope>
    <source>
        <strain evidence="1">TH11417</strain>
    </source>
</reference>
<gene>
    <name evidence="1" type="ORF">C0J00_01180</name>
</gene>
<dbReference type="KEGG" id="splr:C0J00_01180"/>